<protein>
    <submittedName>
        <fullName evidence="2">Uncharacterized protein</fullName>
    </submittedName>
</protein>
<keyword evidence="3" id="KW-1185">Reference proteome</keyword>
<feature type="transmembrane region" description="Helical" evidence="1">
    <location>
        <begin position="124"/>
        <end position="145"/>
    </location>
</feature>
<feature type="transmembrane region" description="Helical" evidence="1">
    <location>
        <begin position="194"/>
        <end position="219"/>
    </location>
</feature>
<proteinExistence type="predicted"/>
<name>A0A9P4WZ35_9PLEO</name>
<organism evidence="2 3">
    <name type="scientific">Didymella heteroderae</name>
    <dbReference type="NCBI Taxonomy" id="1769908"/>
    <lineage>
        <taxon>Eukaryota</taxon>
        <taxon>Fungi</taxon>
        <taxon>Dikarya</taxon>
        <taxon>Ascomycota</taxon>
        <taxon>Pezizomycotina</taxon>
        <taxon>Dothideomycetes</taxon>
        <taxon>Pleosporomycetidae</taxon>
        <taxon>Pleosporales</taxon>
        <taxon>Pleosporineae</taxon>
        <taxon>Didymellaceae</taxon>
        <taxon>Didymella</taxon>
    </lineage>
</organism>
<dbReference type="EMBL" id="SWKV01000005">
    <property type="protein sequence ID" value="KAF3045926.1"/>
    <property type="molecule type" value="Genomic_DNA"/>
</dbReference>
<keyword evidence="1" id="KW-1133">Transmembrane helix</keyword>
<evidence type="ECO:0000313" key="3">
    <source>
        <dbReference type="Proteomes" id="UP000758155"/>
    </source>
</evidence>
<comment type="caution">
    <text evidence="2">The sequence shown here is derived from an EMBL/GenBank/DDBJ whole genome shotgun (WGS) entry which is preliminary data.</text>
</comment>
<dbReference type="PANTHER" id="PTHR35395:SF1">
    <property type="entry name" value="DUF6536 DOMAIN-CONTAINING PROTEIN"/>
    <property type="match status" value="1"/>
</dbReference>
<feature type="transmembrane region" description="Helical" evidence="1">
    <location>
        <begin position="303"/>
        <end position="324"/>
    </location>
</feature>
<feature type="transmembrane region" description="Helical" evidence="1">
    <location>
        <begin position="240"/>
        <end position="263"/>
    </location>
</feature>
<sequence>MSTGCYSSLEGYCDRYEYPINYCLSESADPKCRLHFNTVIAVIVTVLNFFKAVLMFYIVYSTKENPLMTIGDAVASFLDEKDVSTKGSGLQSLTDLKKDYSVGVRTWDAQRRRWKDATSRKRRFVTLALFTVTLGLVIGLLIWGVREMNQTQSTKTYDALRLGFGALDPRTVISSGSFPTDMVSLTLIANLPQLILSFLYFAYNGLFTAMLMGYEWLSYAHKRKGLRISRRPVKHQRSTYFLQLPYRFSLPLVVLSGTLHWLVSQSLFVVAFDVYRKNGDEQTISLGWLSDAVTRSVGYSPTAMLAVIILGILMVFTVVGAGYIPYRSDMPLAGSCSLAISAACHPDQYSDERDEVMSEQKLQWGVDSTSADGIGHCAFSSREVGPLIRGRMYM</sequence>
<dbReference type="Proteomes" id="UP000758155">
    <property type="component" value="Unassembled WGS sequence"/>
</dbReference>
<evidence type="ECO:0000256" key="1">
    <source>
        <dbReference type="SAM" id="Phobius"/>
    </source>
</evidence>
<gene>
    <name evidence="2" type="ORF">E8E12_007517</name>
</gene>
<evidence type="ECO:0000313" key="2">
    <source>
        <dbReference type="EMBL" id="KAF3045926.1"/>
    </source>
</evidence>
<dbReference type="OrthoDB" id="5429634at2759"/>
<feature type="transmembrane region" description="Helical" evidence="1">
    <location>
        <begin position="39"/>
        <end position="60"/>
    </location>
</feature>
<reference evidence="2" key="1">
    <citation type="submission" date="2019-04" db="EMBL/GenBank/DDBJ databases">
        <title>Sequencing of skin fungus with MAO and IRED activity.</title>
        <authorList>
            <person name="Marsaioli A.J."/>
            <person name="Bonatto J.M.C."/>
            <person name="Reis Junior O."/>
        </authorList>
    </citation>
    <scope>NUCLEOTIDE SEQUENCE</scope>
    <source>
        <strain evidence="2">28M1</strain>
    </source>
</reference>
<dbReference type="PANTHER" id="PTHR35395">
    <property type="entry name" value="DUF6536 DOMAIN-CONTAINING PROTEIN"/>
    <property type="match status" value="1"/>
</dbReference>
<accession>A0A9P4WZ35</accession>
<keyword evidence="1" id="KW-0472">Membrane</keyword>
<dbReference type="AlphaFoldDB" id="A0A9P4WZ35"/>
<keyword evidence="1" id="KW-0812">Transmembrane</keyword>